<evidence type="ECO:0000256" key="6">
    <source>
        <dbReference type="SAM" id="MobiDB-lite"/>
    </source>
</evidence>
<evidence type="ECO:0000256" key="5">
    <source>
        <dbReference type="ARBA" id="ARBA00042096"/>
    </source>
</evidence>
<feature type="region of interest" description="Disordered" evidence="6">
    <location>
        <begin position="128"/>
        <end position="248"/>
    </location>
</feature>
<dbReference type="GO" id="GO:0006272">
    <property type="term" value="P:leading strand elongation"/>
    <property type="evidence" value="ECO:0007669"/>
    <property type="project" value="TreeGrafter"/>
</dbReference>
<reference evidence="8 9" key="1">
    <citation type="journal article" date="2016" name="Nat. Commun.">
        <title>Ectomycorrhizal ecology is imprinted in the genome of the dominant symbiotic fungus Cenococcum geophilum.</title>
        <authorList>
            <consortium name="DOE Joint Genome Institute"/>
            <person name="Peter M."/>
            <person name="Kohler A."/>
            <person name="Ohm R.A."/>
            <person name="Kuo A."/>
            <person name="Krutzmann J."/>
            <person name="Morin E."/>
            <person name="Arend M."/>
            <person name="Barry K.W."/>
            <person name="Binder M."/>
            <person name="Choi C."/>
            <person name="Clum A."/>
            <person name="Copeland A."/>
            <person name="Grisel N."/>
            <person name="Haridas S."/>
            <person name="Kipfer T."/>
            <person name="LaButti K."/>
            <person name="Lindquist E."/>
            <person name="Lipzen A."/>
            <person name="Maire R."/>
            <person name="Meier B."/>
            <person name="Mihaltcheva S."/>
            <person name="Molinier V."/>
            <person name="Murat C."/>
            <person name="Poggeler S."/>
            <person name="Quandt C.A."/>
            <person name="Sperisen C."/>
            <person name="Tritt A."/>
            <person name="Tisserant E."/>
            <person name="Crous P.W."/>
            <person name="Henrissat B."/>
            <person name="Nehls U."/>
            <person name="Egli S."/>
            <person name="Spatafora J.W."/>
            <person name="Grigoriev I.V."/>
            <person name="Martin F.M."/>
        </authorList>
    </citation>
    <scope>NUCLEOTIDE SEQUENCE [LARGE SCALE GENOMIC DNA]</scope>
    <source>
        <strain evidence="8 9">CBS 207.34</strain>
    </source>
</reference>
<evidence type="ECO:0000259" key="7">
    <source>
        <dbReference type="Pfam" id="PF00808"/>
    </source>
</evidence>
<dbReference type="InterPro" id="IPR051377">
    <property type="entry name" value="DNA_Pol-Epsilon_Subunit"/>
</dbReference>
<sequence>MPARKSNTSMVSDEPVAPPRDGLSVEDLSLPRTMVQRLAKGVLPPNTQIQKDALLAMSKGATVFVNYLTNTSNENAVRGGKKTIQPQDVLDAVKELEFEAFLPRLEAELQKYNAIQCEKRNSYRKKVREAAKAKANPNAPDASEDSLVANGHSQHGPDGDSPPAAKKARRSSVDGGEHATADEGEDSDGDMGDNGEADDDQQDHEDDEVEDEEEADEEGAEEQLIEDPIEMRENEEVADDASEGEESD</sequence>
<keyword evidence="3" id="KW-0539">Nucleus</keyword>
<dbReference type="GO" id="GO:0031490">
    <property type="term" value="F:chromatin DNA binding"/>
    <property type="evidence" value="ECO:0007669"/>
    <property type="project" value="TreeGrafter"/>
</dbReference>
<comment type="subcellular location">
    <subcellularLocation>
        <location evidence="1">Nucleus</location>
    </subcellularLocation>
</comment>
<name>A0A8E2JVM4_9PEZI</name>
<dbReference type="GO" id="GO:0008622">
    <property type="term" value="C:epsilon DNA polymerase complex"/>
    <property type="evidence" value="ECO:0007669"/>
    <property type="project" value="TreeGrafter"/>
</dbReference>
<feature type="compositionally biased region" description="Polar residues" evidence="6">
    <location>
        <begin position="1"/>
        <end position="11"/>
    </location>
</feature>
<dbReference type="GO" id="GO:0031507">
    <property type="term" value="P:heterochromatin formation"/>
    <property type="evidence" value="ECO:0007669"/>
    <property type="project" value="TreeGrafter"/>
</dbReference>
<dbReference type="Proteomes" id="UP000250140">
    <property type="component" value="Unassembled WGS sequence"/>
</dbReference>
<evidence type="ECO:0000256" key="2">
    <source>
        <dbReference type="ARBA" id="ARBA00022705"/>
    </source>
</evidence>
<proteinExistence type="predicted"/>
<dbReference type="OrthoDB" id="1707486at2759"/>
<organism evidence="8 9">
    <name type="scientific">Glonium stellatum</name>
    <dbReference type="NCBI Taxonomy" id="574774"/>
    <lineage>
        <taxon>Eukaryota</taxon>
        <taxon>Fungi</taxon>
        <taxon>Dikarya</taxon>
        <taxon>Ascomycota</taxon>
        <taxon>Pezizomycotina</taxon>
        <taxon>Dothideomycetes</taxon>
        <taxon>Pleosporomycetidae</taxon>
        <taxon>Gloniales</taxon>
        <taxon>Gloniaceae</taxon>
        <taxon>Glonium</taxon>
    </lineage>
</organism>
<feature type="compositionally biased region" description="Acidic residues" evidence="6">
    <location>
        <begin position="182"/>
        <end position="228"/>
    </location>
</feature>
<feature type="domain" description="Transcription factor CBF/NF-Y/archaeal histone" evidence="7">
    <location>
        <begin position="29"/>
        <end position="93"/>
    </location>
</feature>
<dbReference type="GO" id="GO:0008623">
    <property type="term" value="C:CHRAC"/>
    <property type="evidence" value="ECO:0007669"/>
    <property type="project" value="TreeGrafter"/>
</dbReference>
<feature type="region of interest" description="Disordered" evidence="6">
    <location>
        <begin position="1"/>
        <end position="25"/>
    </location>
</feature>
<evidence type="ECO:0000256" key="3">
    <source>
        <dbReference type="ARBA" id="ARBA00023242"/>
    </source>
</evidence>
<evidence type="ECO:0000313" key="9">
    <source>
        <dbReference type="Proteomes" id="UP000250140"/>
    </source>
</evidence>
<feature type="compositionally biased region" description="Acidic residues" evidence="6">
    <location>
        <begin position="236"/>
        <end position="248"/>
    </location>
</feature>
<dbReference type="PANTHER" id="PTHR46172:SF1">
    <property type="entry name" value="DNA POLYMERASE EPSILON SUBUNIT 3"/>
    <property type="match status" value="1"/>
</dbReference>
<dbReference type="EMBL" id="KV749100">
    <property type="protein sequence ID" value="OCL11178.1"/>
    <property type="molecule type" value="Genomic_DNA"/>
</dbReference>
<dbReference type="InterPro" id="IPR003958">
    <property type="entry name" value="CBFA_NFYB_domain"/>
</dbReference>
<dbReference type="PANTHER" id="PTHR46172">
    <property type="entry name" value="DNA POLYMERASE EPSILON SUBUNIT 3"/>
    <property type="match status" value="1"/>
</dbReference>
<dbReference type="GO" id="GO:0046982">
    <property type="term" value="F:protein heterodimerization activity"/>
    <property type="evidence" value="ECO:0007669"/>
    <property type="project" value="InterPro"/>
</dbReference>
<evidence type="ECO:0000313" key="8">
    <source>
        <dbReference type="EMBL" id="OCL11178.1"/>
    </source>
</evidence>
<keyword evidence="2" id="KW-0235">DNA replication</keyword>
<keyword evidence="9" id="KW-1185">Reference proteome</keyword>
<protein>
    <recommendedName>
        <fullName evidence="4">DNA polymerase epsilon subunit D</fullName>
    </recommendedName>
    <alternativeName>
        <fullName evidence="5">DNA polymerase II subunit D</fullName>
    </alternativeName>
</protein>
<evidence type="ECO:0000256" key="4">
    <source>
        <dbReference type="ARBA" id="ARBA00039775"/>
    </source>
</evidence>
<gene>
    <name evidence="8" type="ORF">AOQ84DRAFT_387015</name>
</gene>
<dbReference type="CDD" id="cd22928">
    <property type="entry name" value="HFD_POLE3_DPB4"/>
    <property type="match status" value="1"/>
</dbReference>
<evidence type="ECO:0000256" key="1">
    <source>
        <dbReference type="ARBA" id="ARBA00004123"/>
    </source>
</evidence>
<dbReference type="GO" id="GO:0006974">
    <property type="term" value="P:DNA damage response"/>
    <property type="evidence" value="ECO:0007669"/>
    <property type="project" value="TreeGrafter"/>
</dbReference>
<dbReference type="InterPro" id="IPR009072">
    <property type="entry name" value="Histone-fold"/>
</dbReference>
<dbReference type="Pfam" id="PF00808">
    <property type="entry name" value="CBFD_NFYB_HMF"/>
    <property type="match status" value="1"/>
</dbReference>
<dbReference type="Gene3D" id="1.10.20.10">
    <property type="entry name" value="Histone, subunit A"/>
    <property type="match status" value="1"/>
</dbReference>
<dbReference type="AlphaFoldDB" id="A0A8E2JVM4"/>
<dbReference type="SUPFAM" id="SSF47113">
    <property type="entry name" value="Histone-fold"/>
    <property type="match status" value="1"/>
</dbReference>
<feature type="compositionally biased region" description="Basic and acidic residues" evidence="6">
    <location>
        <begin position="171"/>
        <end position="181"/>
    </location>
</feature>
<accession>A0A8E2JVM4</accession>